<dbReference type="AlphaFoldDB" id="A0AAP8NLS1"/>
<sequence length="198" mass="23297">MNSANTPLLETERLILRKFTENDLEALFNIYSNEEVNTYLPWFPLTSLEEAASLFKEKYREVYKRPYGYHYAICPKNSNLPAGYIHAGTDDSHDLGYGLLQEFWHRGFATEAARAVVARLKKDGMPYITATHDIRNPRSGGVMKQLGMRYQYSYEELWQPKNIPVTFRLYQLNLDGQEDRVYQEYWNRSSVRFKETDI</sequence>
<evidence type="ECO:0000313" key="3">
    <source>
        <dbReference type="Proteomes" id="UP000235914"/>
    </source>
</evidence>
<dbReference type="GO" id="GO:0016747">
    <property type="term" value="F:acyltransferase activity, transferring groups other than amino-acyl groups"/>
    <property type="evidence" value="ECO:0007669"/>
    <property type="project" value="InterPro"/>
</dbReference>
<dbReference type="InterPro" id="IPR051531">
    <property type="entry name" value="N-acetyltransferase"/>
</dbReference>
<dbReference type="PANTHER" id="PTHR43792:SF1">
    <property type="entry name" value="N-ACETYLTRANSFERASE DOMAIN-CONTAINING PROTEIN"/>
    <property type="match status" value="1"/>
</dbReference>
<feature type="domain" description="N-acetyltransferase" evidence="1">
    <location>
        <begin position="14"/>
        <end position="170"/>
    </location>
</feature>
<name>A0AAP8NLS1_9BACT</name>
<dbReference type="PROSITE" id="PS51186">
    <property type="entry name" value="GNAT"/>
    <property type="match status" value="1"/>
</dbReference>
<dbReference type="Proteomes" id="UP000235914">
    <property type="component" value="Unassembled WGS sequence"/>
</dbReference>
<accession>A0AAP8NLS1</accession>
<evidence type="ECO:0000259" key="1">
    <source>
        <dbReference type="PROSITE" id="PS51186"/>
    </source>
</evidence>
<evidence type="ECO:0000313" key="2">
    <source>
        <dbReference type="EMBL" id="PNC54843.1"/>
    </source>
</evidence>
<protein>
    <submittedName>
        <fullName evidence="2">N-acetyltransferase</fullName>
    </submittedName>
</protein>
<dbReference type="SUPFAM" id="SSF55729">
    <property type="entry name" value="Acyl-CoA N-acyltransferases (Nat)"/>
    <property type="match status" value="1"/>
</dbReference>
<comment type="caution">
    <text evidence="2">The sequence shown here is derived from an EMBL/GenBank/DDBJ whole genome shotgun (WGS) entry which is preliminary data.</text>
</comment>
<proteinExistence type="predicted"/>
<dbReference type="EMBL" id="PJKN01000005">
    <property type="protein sequence ID" value="PNC54843.1"/>
    <property type="molecule type" value="Genomic_DNA"/>
</dbReference>
<organism evidence="2 3">
    <name type="scientific">Akkermansia muciniphila</name>
    <dbReference type="NCBI Taxonomy" id="239935"/>
    <lineage>
        <taxon>Bacteria</taxon>
        <taxon>Pseudomonadati</taxon>
        <taxon>Verrucomicrobiota</taxon>
        <taxon>Verrucomicrobiia</taxon>
        <taxon>Verrucomicrobiales</taxon>
        <taxon>Akkermansiaceae</taxon>
        <taxon>Akkermansia</taxon>
    </lineage>
</organism>
<dbReference type="Pfam" id="PF13302">
    <property type="entry name" value="Acetyltransf_3"/>
    <property type="match status" value="1"/>
</dbReference>
<dbReference type="PANTHER" id="PTHR43792">
    <property type="entry name" value="GNAT FAMILY, PUTATIVE (AFU_ORTHOLOGUE AFUA_3G00765)-RELATED-RELATED"/>
    <property type="match status" value="1"/>
</dbReference>
<gene>
    <name evidence="2" type="ORF">CXU09_09985</name>
</gene>
<dbReference type="RefSeq" id="WP_022197076.1">
    <property type="nucleotide sequence ID" value="NZ_BAABSF010000010.1"/>
</dbReference>
<dbReference type="InterPro" id="IPR016181">
    <property type="entry name" value="Acyl_CoA_acyltransferase"/>
</dbReference>
<reference evidence="2 3" key="1">
    <citation type="journal article" date="2017" name="BMC Genomics">
        <title>Genome sequencing of 39 Akkermansia muciniphila isolates reveals its population structure, genomic and functional diverisity, and global distribution in mammalian gut microbiotas.</title>
        <authorList>
            <person name="Guo X."/>
            <person name="Li S."/>
            <person name="Zhang J."/>
            <person name="Wu F."/>
            <person name="Li X."/>
            <person name="Wu D."/>
            <person name="Zhang M."/>
            <person name="Ou Z."/>
            <person name="Jie Z."/>
            <person name="Yan Q."/>
            <person name="Li P."/>
            <person name="Yi J."/>
            <person name="Peng Y."/>
        </authorList>
    </citation>
    <scope>NUCLEOTIDE SEQUENCE [LARGE SCALE GENOMIC DNA]</scope>
    <source>
        <strain evidence="2 3">GP43</strain>
    </source>
</reference>
<dbReference type="InterPro" id="IPR000182">
    <property type="entry name" value="GNAT_dom"/>
</dbReference>
<dbReference type="Gene3D" id="3.40.630.30">
    <property type="match status" value="1"/>
</dbReference>